<organism evidence="2 3">
    <name type="scientific">Abeliophyllum distichum</name>
    <dbReference type="NCBI Taxonomy" id="126358"/>
    <lineage>
        <taxon>Eukaryota</taxon>
        <taxon>Viridiplantae</taxon>
        <taxon>Streptophyta</taxon>
        <taxon>Embryophyta</taxon>
        <taxon>Tracheophyta</taxon>
        <taxon>Spermatophyta</taxon>
        <taxon>Magnoliopsida</taxon>
        <taxon>eudicotyledons</taxon>
        <taxon>Gunneridae</taxon>
        <taxon>Pentapetalae</taxon>
        <taxon>asterids</taxon>
        <taxon>lamiids</taxon>
        <taxon>Lamiales</taxon>
        <taxon>Oleaceae</taxon>
        <taxon>Forsythieae</taxon>
        <taxon>Abeliophyllum</taxon>
    </lineage>
</organism>
<gene>
    <name evidence="2" type="ORF">Adt_12982</name>
</gene>
<evidence type="ECO:0000256" key="1">
    <source>
        <dbReference type="SAM" id="MobiDB-lite"/>
    </source>
</evidence>
<keyword evidence="3" id="KW-1185">Reference proteome</keyword>
<feature type="region of interest" description="Disordered" evidence="1">
    <location>
        <begin position="1"/>
        <end position="38"/>
    </location>
</feature>
<evidence type="ECO:0000313" key="2">
    <source>
        <dbReference type="EMBL" id="KAL2516735.1"/>
    </source>
</evidence>
<dbReference type="AlphaFoldDB" id="A0ABD1TVJ1"/>
<dbReference type="EMBL" id="JBFOLK010000004">
    <property type="protein sequence ID" value="KAL2516735.1"/>
    <property type="molecule type" value="Genomic_DNA"/>
</dbReference>
<name>A0ABD1TVJ1_9LAMI</name>
<proteinExistence type="predicted"/>
<dbReference type="Proteomes" id="UP001604336">
    <property type="component" value="Unassembled WGS sequence"/>
</dbReference>
<protein>
    <submittedName>
        <fullName evidence="2">Uncharacterized protein</fullName>
    </submittedName>
</protein>
<comment type="caution">
    <text evidence="2">The sequence shown here is derived from an EMBL/GenBank/DDBJ whole genome shotgun (WGS) entry which is preliminary data.</text>
</comment>
<reference evidence="3" key="1">
    <citation type="submission" date="2024-07" db="EMBL/GenBank/DDBJ databases">
        <title>Two chromosome-level genome assemblies of Korean endemic species Abeliophyllum distichum and Forsythia ovata (Oleaceae).</title>
        <authorList>
            <person name="Jang H."/>
        </authorList>
    </citation>
    <scope>NUCLEOTIDE SEQUENCE [LARGE SCALE GENOMIC DNA]</scope>
</reference>
<sequence length="131" mass="14235">MGFFTKPSTDTRESTSASGAETGGTEEDDGQKEELEKDSVRNFVSFSWGEDLERLDLKLKKKVKITPQAPQPPCSYAAFSGSSYFTFSVSLLHPISTSAATNPHITAAHGSTTEHPTVIVAKSNHLMTRNQ</sequence>
<evidence type="ECO:0000313" key="3">
    <source>
        <dbReference type="Proteomes" id="UP001604336"/>
    </source>
</evidence>
<accession>A0ABD1TVJ1</accession>